<reference evidence="7" key="1">
    <citation type="submission" date="2021-01" db="EMBL/GenBank/DDBJ databases">
        <authorList>
            <person name="Corre E."/>
            <person name="Pelletier E."/>
            <person name="Niang G."/>
            <person name="Scheremetjew M."/>
            <person name="Finn R."/>
            <person name="Kale V."/>
            <person name="Holt S."/>
            <person name="Cochrane G."/>
            <person name="Meng A."/>
            <person name="Brown T."/>
            <person name="Cohen L."/>
        </authorList>
    </citation>
    <scope>NUCLEOTIDE SEQUENCE</scope>
    <source>
        <strain evidence="7">CCMP1723</strain>
    </source>
</reference>
<dbReference type="InterPro" id="IPR036770">
    <property type="entry name" value="Ankyrin_rpt-contain_sf"/>
</dbReference>
<name>A0A6U0MYS9_MICPS</name>
<evidence type="ECO:0000313" key="7">
    <source>
        <dbReference type="EMBL" id="CAD8513822.1"/>
    </source>
</evidence>
<dbReference type="InterPro" id="IPR002110">
    <property type="entry name" value="Ankyrin_rpt"/>
</dbReference>
<dbReference type="Pfam" id="PF12796">
    <property type="entry name" value="Ank_2"/>
    <property type="match status" value="6"/>
</dbReference>
<feature type="domain" description="Mixed lineage kinase" evidence="5">
    <location>
        <begin position="6"/>
        <end position="116"/>
    </location>
</feature>
<dbReference type="SMART" id="SM00248">
    <property type="entry name" value="ANK"/>
    <property type="match status" value="18"/>
</dbReference>
<dbReference type="AlphaFoldDB" id="A0A6U0MYS9"/>
<feature type="repeat" description="ANK" evidence="3">
    <location>
        <begin position="399"/>
        <end position="431"/>
    </location>
</feature>
<feature type="repeat" description="ANK" evidence="3">
    <location>
        <begin position="661"/>
        <end position="693"/>
    </location>
</feature>
<evidence type="ECO:0000313" key="6">
    <source>
        <dbReference type="EMBL" id="CAD8513821.1"/>
    </source>
</evidence>
<dbReference type="Pfam" id="PF00023">
    <property type="entry name" value="Ank"/>
    <property type="match status" value="2"/>
</dbReference>
<feature type="repeat" description="ANK" evidence="3">
    <location>
        <begin position="825"/>
        <end position="851"/>
    </location>
</feature>
<dbReference type="EMBL" id="HBEQ01001553">
    <property type="protein sequence ID" value="CAD8513821.1"/>
    <property type="molecule type" value="Transcribed_RNA"/>
</dbReference>
<feature type="repeat" description="ANK" evidence="3">
    <location>
        <begin position="353"/>
        <end position="385"/>
    </location>
</feature>
<feature type="repeat" description="ANK" evidence="3">
    <location>
        <begin position="255"/>
        <end position="287"/>
    </location>
</feature>
<dbReference type="PROSITE" id="PS50088">
    <property type="entry name" value="ANK_REPEAT"/>
    <property type="match status" value="17"/>
</dbReference>
<evidence type="ECO:0000256" key="1">
    <source>
        <dbReference type="ARBA" id="ARBA00022737"/>
    </source>
</evidence>
<dbReference type="InterPro" id="IPR051165">
    <property type="entry name" value="Multifunctional_ANK_Repeat"/>
</dbReference>
<feature type="repeat" description="ANK" evidence="3">
    <location>
        <begin position="595"/>
        <end position="627"/>
    </location>
</feature>
<proteinExistence type="predicted"/>
<feature type="signal peptide" evidence="4">
    <location>
        <begin position="1"/>
        <end position="21"/>
    </location>
</feature>
<feature type="repeat" description="ANK" evidence="3">
    <location>
        <begin position="498"/>
        <end position="530"/>
    </location>
</feature>
<dbReference type="EMBL" id="HBEQ01001554">
    <property type="protein sequence ID" value="CAD8513822.1"/>
    <property type="molecule type" value="Transcribed_RNA"/>
</dbReference>
<evidence type="ECO:0000256" key="2">
    <source>
        <dbReference type="ARBA" id="ARBA00023043"/>
    </source>
</evidence>
<feature type="repeat" description="ANK" evidence="3">
    <location>
        <begin position="628"/>
        <end position="660"/>
    </location>
</feature>
<keyword evidence="1" id="KW-0677">Repeat</keyword>
<feature type="chain" id="PRO_5036191863" description="Mixed lineage kinase domain-containing protein" evidence="4">
    <location>
        <begin position="22"/>
        <end position="1026"/>
    </location>
</feature>
<feature type="repeat" description="ANK" evidence="3">
    <location>
        <begin position="432"/>
        <end position="464"/>
    </location>
</feature>
<accession>A0A6U0MYS9</accession>
<dbReference type="PANTHER" id="PTHR24123:SF33">
    <property type="entry name" value="PROTEIN HOS4"/>
    <property type="match status" value="1"/>
</dbReference>
<dbReference type="Pfam" id="PF22215">
    <property type="entry name" value="MLKL_N"/>
    <property type="match status" value="1"/>
</dbReference>
<feature type="repeat" description="ANK" evidence="3">
    <location>
        <begin position="465"/>
        <end position="497"/>
    </location>
</feature>
<dbReference type="PRINTS" id="PR01415">
    <property type="entry name" value="ANKYRIN"/>
</dbReference>
<feature type="repeat" description="ANK" evidence="3">
    <location>
        <begin position="531"/>
        <end position="563"/>
    </location>
</feature>
<dbReference type="PROSITE" id="PS50297">
    <property type="entry name" value="ANK_REP_REGION"/>
    <property type="match status" value="15"/>
</dbReference>
<dbReference type="CDD" id="cd21037">
    <property type="entry name" value="MLKL_NTD"/>
    <property type="match status" value="1"/>
</dbReference>
<dbReference type="GO" id="GO:0007166">
    <property type="term" value="P:cell surface receptor signaling pathway"/>
    <property type="evidence" value="ECO:0007669"/>
    <property type="project" value="InterPro"/>
</dbReference>
<dbReference type="Gene3D" id="1.20.930.20">
    <property type="entry name" value="Adaptor protein Cbl, N-terminal domain"/>
    <property type="match status" value="1"/>
</dbReference>
<feature type="repeat" description="ANK" evidence="3">
    <location>
        <begin position="284"/>
        <end position="316"/>
    </location>
</feature>
<dbReference type="InterPro" id="IPR059179">
    <property type="entry name" value="MLKL-like_MCAfunc"/>
</dbReference>
<keyword evidence="4" id="KW-0732">Signal</keyword>
<sequence>MIQAILTLVVISLQLEQQVRQNKRKSQRLLECLKSIEHPLRAIDQAQKERIEVSHLPTLAKLLDVVEKARALLQRQTDTTPYVLKVLKSSKVRDEFVALQQDLQLHMEALNLSVSVLARINQEDATVMLTEIEEQGTAILSNQSTMLNEQGEMKKMLANLQLQSGEVQAPREGDHEPWLRRPINYEKKKTPLHWAAEEGNARNVQMMLWAGFYIDYETNHDWTPLHFAVQKGHLSVVHILLQHGANIHAVINDILRSTAVHVADINGHENVLKILLDCGAEKSYSEISLHTASEKGDEQVIKALLDIGANVNQTKSDGESSLHVAAENGHATVVQTLLQAGAEINQIRESQSGFTTPLHIAAQNGHVTVIEVLLAAGDDVNKMSNPPNTVPVSNVSNVSNFTPLHVASKFGQETVVKVLLEAGSDVNHGNNEGVTPLHLASSFGGEDVVKVLLQAGADANKSDKAGCSPIFKASQSGHYSLVNMLMAAGADMNKTDIKGVTPLLVASRHGYVDIVKLLIGAGADPNGADNKGVTPVLAASESGHESVVKVLLESGVYLRGTDEGDTPLSVAAQLGHEAIVKILLEVQKGSLKKADGTMPIHLAAEYGHEAIVTALVRSGADVNIRKNGGAFPLLLAAQNGHDTVVNELLKAGAEVDAMMSKRDTALLLASQKGHHKVVNVLLRAGADMNRFGGATSHALAQAVCICGRCELPQQAQPAYPHGNNRLKPKDFFRKKTVAWDDIFNHSIHKNGPLILNQDPGPLTIEVTKSVQGTPLFLAAQNGHLDAVNVLINAGADVDKPCTKPDVQDRCGMIQRYMPTCGIQRYMPTPLFAAAQNGHGAVVDVLLDAGANACSSCLEQNYTDKIKRQRLVCTPLGIAAKSNHVNIVKALFVSSAKIDLRSAISQLPDDYRVTLGGVHAEHAVQVSRNNDADTEHLSSILTTGGPNDHVQLGTLRAVLFACGVDERNRIPKSISVHLGNMKVMNKANERGETVQVAVIPGVQLNPKYEQPNPKYETLNNKHLSFWV</sequence>
<feature type="repeat" description="ANK" evidence="3">
    <location>
        <begin position="770"/>
        <end position="798"/>
    </location>
</feature>
<organism evidence="7">
    <name type="scientific">Micromonas pusilla</name>
    <name type="common">Picoplanktonic green alga</name>
    <name type="synonym">Chromulina pusilla</name>
    <dbReference type="NCBI Taxonomy" id="38833"/>
    <lineage>
        <taxon>Eukaryota</taxon>
        <taxon>Viridiplantae</taxon>
        <taxon>Chlorophyta</taxon>
        <taxon>Mamiellophyceae</taxon>
        <taxon>Mamiellales</taxon>
        <taxon>Mamiellaceae</taxon>
        <taxon>Micromonas</taxon>
    </lineage>
</organism>
<evidence type="ECO:0000256" key="4">
    <source>
        <dbReference type="SAM" id="SignalP"/>
    </source>
</evidence>
<feature type="repeat" description="ANK" evidence="3">
    <location>
        <begin position="220"/>
        <end position="252"/>
    </location>
</feature>
<evidence type="ECO:0000259" key="5">
    <source>
        <dbReference type="Pfam" id="PF22215"/>
    </source>
</evidence>
<gene>
    <name evidence="6" type="ORF">MCOM1403_LOCUS1246</name>
    <name evidence="7" type="ORF">MCOM1403_LOCUS1247</name>
</gene>
<dbReference type="SUPFAM" id="SSF48403">
    <property type="entry name" value="Ankyrin repeat"/>
    <property type="match status" value="3"/>
</dbReference>
<feature type="repeat" description="ANK" evidence="3">
    <location>
        <begin position="187"/>
        <end position="219"/>
    </location>
</feature>
<dbReference type="InterPro" id="IPR036537">
    <property type="entry name" value="Adaptor_Cbl_N_dom_sf"/>
</dbReference>
<protein>
    <recommendedName>
        <fullName evidence="5">Mixed lineage kinase domain-containing protein</fullName>
    </recommendedName>
</protein>
<dbReference type="InterPro" id="IPR054000">
    <property type="entry name" value="MLKL_N"/>
</dbReference>
<feature type="repeat" description="ANK" evidence="3">
    <location>
        <begin position="563"/>
        <end position="585"/>
    </location>
</feature>
<evidence type="ECO:0000256" key="3">
    <source>
        <dbReference type="PROSITE-ProRule" id="PRU00023"/>
    </source>
</evidence>
<dbReference type="PANTHER" id="PTHR24123">
    <property type="entry name" value="ANKYRIN REPEAT-CONTAINING"/>
    <property type="match status" value="1"/>
</dbReference>
<dbReference type="Gene3D" id="1.25.40.20">
    <property type="entry name" value="Ankyrin repeat-containing domain"/>
    <property type="match status" value="5"/>
</dbReference>
<keyword evidence="2 3" id="KW-0040">ANK repeat</keyword>
<feature type="repeat" description="ANK" evidence="3">
    <location>
        <begin position="317"/>
        <end position="349"/>
    </location>
</feature>